<dbReference type="CDD" id="cd02981">
    <property type="entry name" value="PDI_b_family"/>
    <property type="match status" value="1"/>
</dbReference>
<feature type="signal peptide" evidence="13">
    <location>
        <begin position="1"/>
        <end position="22"/>
    </location>
</feature>
<evidence type="ECO:0000256" key="7">
    <source>
        <dbReference type="ARBA" id="ARBA00022824"/>
    </source>
</evidence>
<dbReference type="WBParaSite" id="TCLT_0000415801-mRNA-1">
    <property type="protein sequence ID" value="TCLT_0000415801-mRNA-1"/>
    <property type="gene ID" value="TCLT_0000415801"/>
</dbReference>
<evidence type="ECO:0000256" key="2">
    <source>
        <dbReference type="ARBA" id="ARBA00004319"/>
    </source>
</evidence>
<keyword evidence="5 13" id="KW-0732">Signal</keyword>
<dbReference type="NCBIfam" id="TIGR01126">
    <property type="entry name" value="pdi_dom"/>
    <property type="match status" value="2"/>
</dbReference>
<reference evidence="16 17" key="2">
    <citation type="submission" date="2018-11" db="EMBL/GenBank/DDBJ databases">
        <authorList>
            <consortium name="Pathogen Informatics"/>
        </authorList>
    </citation>
    <scope>NUCLEOTIDE SEQUENCE [LARGE SCALE GENOMIC DNA]</scope>
</reference>
<dbReference type="FunFam" id="3.40.30.10:FF:000023">
    <property type="entry name" value="Protein disulfide-isomerase"/>
    <property type="match status" value="1"/>
</dbReference>
<evidence type="ECO:0000313" key="17">
    <source>
        <dbReference type="Proteomes" id="UP000276776"/>
    </source>
</evidence>
<evidence type="ECO:0000256" key="12">
    <source>
        <dbReference type="RuleBase" id="RU004208"/>
    </source>
</evidence>
<comment type="similarity">
    <text evidence="3 12">Belongs to the protein disulfide isomerase family.</text>
</comment>
<dbReference type="GO" id="GO:0003756">
    <property type="term" value="F:protein disulfide isomerase activity"/>
    <property type="evidence" value="ECO:0007669"/>
    <property type="project" value="UniProtKB-EC"/>
</dbReference>
<keyword evidence="9 13" id="KW-0413">Isomerase</keyword>
<evidence type="ECO:0000256" key="5">
    <source>
        <dbReference type="ARBA" id="ARBA00022729"/>
    </source>
</evidence>
<gene>
    <name evidence="16" type="ORF">TCLT_LOCUS4147</name>
</gene>
<evidence type="ECO:0000256" key="6">
    <source>
        <dbReference type="ARBA" id="ARBA00022737"/>
    </source>
</evidence>
<evidence type="ECO:0000256" key="3">
    <source>
        <dbReference type="ARBA" id="ARBA00006347"/>
    </source>
</evidence>
<dbReference type="EC" id="5.3.4.1" evidence="4 13"/>
<dbReference type="PRINTS" id="PR00421">
    <property type="entry name" value="THIOREDOXIN"/>
</dbReference>
<dbReference type="STRING" id="103827.A0A0N5CV37"/>
<dbReference type="Proteomes" id="UP000276776">
    <property type="component" value="Unassembled WGS sequence"/>
</dbReference>
<evidence type="ECO:0000256" key="9">
    <source>
        <dbReference type="ARBA" id="ARBA00023235"/>
    </source>
</evidence>
<dbReference type="InterPro" id="IPR005788">
    <property type="entry name" value="PDI_thioredoxin-like_dom"/>
</dbReference>
<feature type="disulfide bond" description="Redox-active" evidence="11">
    <location>
        <begin position="385"/>
        <end position="388"/>
    </location>
</feature>
<dbReference type="OrthoDB" id="72053at2759"/>
<reference evidence="18" key="1">
    <citation type="submission" date="2017-02" db="UniProtKB">
        <authorList>
            <consortium name="WormBaseParasite"/>
        </authorList>
    </citation>
    <scope>IDENTIFICATION</scope>
</reference>
<feature type="disulfide bond" description="Redox-active" evidence="11">
    <location>
        <begin position="55"/>
        <end position="58"/>
    </location>
</feature>
<feature type="chain" id="PRO_5043073295" description="Protein disulfide-isomerase" evidence="13">
    <location>
        <begin position="23"/>
        <end position="484"/>
    </location>
</feature>
<comment type="catalytic activity">
    <reaction evidence="1 13">
        <text>Catalyzes the rearrangement of -S-S- bonds in proteins.</text>
        <dbReference type="EC" id="5.3.4.1"/>
    </reaction>
</comment>
<keyword evidence="17" id="KW-1185">Reference proteome</keyword>
<dbReference type="GO" id="GO:0005788">
    <property type="term" value="C:endoplasmic reticulum lumen"/>
    <property type="evidence" value="ECO:0007669"/>
    <property type="project" value="UniProtKB-SubCell"/>
</dbReference>
<dbReference type="FunFam" id="3.40.30.10:FF:000030">
    <property type="entry name" value="Protein disulfide-isomerase"/>
    <property type="match status" value="1"/>
</dbReference>
<feature type="domain" description="Thioredoxin" evidence="15">
    <location>
        <begin position="6"/>
        <end position="133"/>
    </location>
</feature>
<sequence>MFLNNLLFSFLAILYRLNVVDDQGIFVCNRVFQDNFDNVISSNEFVLVKFYAPWCGHCKSLAPEYVKAAKLLKEKNIPVKLAKCDATVHGELASKYEVRGYPTLKLFQSGQPMEYGGGRTSQSIFDWLKKKTGFPATTLITSFQYRSAFQKIDSGDALVFLKVASELDSMQFGITSEEHAAKHMELKEEGVVMFKKFDEGRVQFEEAMSADVLKNWIEIHRLPLVSEFNQDTAPIIFGGQVKSHNLLFVSKGSSEYEHLEKEFREAAKKFKGKIVFVIINTDVEDNTRILEFFGLKKEDLPALRLIGLEEDMTKFKPDFDEITTENIIEFTNLYLEGKLKQHLMTEEIPKDWNKNPVKVLVGKNFGDVVKDKTKNVIVLFYAPWCGHCKQLMPVWDKLGEKYQDHENIIVAKMDATSNEVDDVKVQSFPTIKFFPADSKKQIDFTGDRTLEKLSQFLEKGAGLSEESKAEVEAETDEEEAHTEL</sequence>
<protein>
    <recommendedName>
        <fullName evidence="4 13">Protein disulfide-isomerase</fullName>
        <ecNumber evidence="4 13">5.3.4.1</ecNumber>
    </recommendedName>
</protein>
<dbReference type="InterPro" id="IPR036249">
    <property type="entry name" value="Thioredoxin-like_sf"/>
</dbReference>
<dbReference type="GO" id="GO:0003810">
    <property type="term" value="F:protein-glutamine gamma-glutamyltransferase activity"/>
    <property type="evidence" value="ECO:0007669"/>
    <property type="project" value="UniProtKB-ARBA"/>
</dbReference>
<dbReference type="CDD" id="cd02982">
    <property type="entry name" value="PDI_b'_family"/>
    <property type="match status" value="1"/>
</dbReference>
<evidence type="ECO:0000256" key="4">
    <source>
        <dbReference type="ARBA" id="ARBA00012723"/>
    </source>
</evidence>
<dbReference type="OMA" id="FFGMKKD"/>
<dbReference type="PANTHER" id="PTHR18929:SF240">
    <property type="entry name" value="PROTEIN DISULFIDE-ISOMERASE"/>
    <property type="match status" value="1"/>
</dbReference>
<dbReference type="InterPro" id="IPR013766">
    <property type="entry name" value="Thioredoxin_domain"/>
</dbReference>
<evidence type="ECO:0000313" key="16">
    <source>
        <dbReference type="EMBL" id="VDN01216.1"/>
    </source>
</evidence>
<keyword evidence="8 11" id="KW-1015">Disulfide bond</keyword>
<evidence type="ECO:0000256" key="1">
    <source>
        <dbReference type="ARBA" id="ARBA00001182"/>
    </source>
</evidence>
<dbReference type="NCBIfam" id="TIGR01130">
    <property type="entry name" value="ER_PDI_fam"/>
    <property type="match status" value="1"/>
</dbReference>
<name>A0A0N5CV37_THECL</name>
<feature type="compositionally biased region" description="Acidic residues" evidence="14">
    <location>
        <begin position="472"/>
        <end position="484"/>
    </location>
</feature>
<proteinExistence type="inferred from homology"/>
<dbReference type="InterPro" id="IPR017937">
    <property type="entry name" value="Thioredoxin_CS"/>
</dbReference>
<accession>A0A0N5CV37</accession>
<dbReference type="InterPro" id="IPR005792">
    <property type="entry name" value="Prot_disulphide_isomerase"/>
</dbReference>
<comment type="subcellular location">
    <subcellularLocation>
        <location evidence="2">Endoplasmic reticulum lumen</location>
    </subcellularLocation>
</comment>
<dbReference type="PANTHER" id="PTHR18929">
    <property type="entry name" value="PROTEIN DISULFIDE ISOMERASE"/>
    <property type="match status" value="1"/>
</dbReference>
<evidence type="ECO:0000256" key="13">
    <source>
        <dbReference type="RuleBase" id="RU361130"/>
    </source>
</evidence>
<keyword evidence="10 11" id="KW-0676">Redox-active center</keyword>
<dbReference type="Pfam" id="PF00085">
    <property type="entry name" value="Thioredoxin"/>
    <property type="match status" value="2"/>
</dbReference>
<feature type="region of interest" description="Disordered" evidence="14">
    <location>
        <begin position="460"/>
        <end position="484"/>
    </location>
</feature>
<evidence type="ECO:0000256" key="8">
    <source>
        <dbReference type="ARBA" id="ARBA00023157"/>
    </source>
</evidence>
<evidence type="ECO:0000256" key="11">
    <source>
        <dbReference type="PIRSR" id="PIRSR605792-51"/>
    </source>
</evidence>
<dbReference type="CDD" id="cd02995">
    <property type="entry name" value="PDI_a_PDI_a'_C"/>
    <property type="match status" value="1"/>
</dbReference>
<evidence type="ECO:0000259" key="15">
    <source>
        <dbReference type="PROSITE" id="PS51352"/>
    </source>
</evidence>
<evidence type="ECO:0000256" key="14">
    <source>
        <dbReference type="SAM" id="MobiDB-lite"/>
    </source>
</evidence>
<dbReference type="EMBL" id="UYYF01004278">
    <property type="protein sequence ID" value="VDN01216.1"/>
    <property type="molecule type" value="Genomic_DNA"/>
</dbReference>
<dbReference type="PROSITE" id="PS00194">
    <property type="entry name" value="THIOREDOXIN_1"/>
    <property type="match status" value="2"/>
</dbReference>
<dbReference type="Gene3D" id="3.40.30.10">
    <property type="entry name" value="Glutaredoxin"/>
    <property type="match status" value="4"/>
</dbReference>
<dbReference type="GO" id="GO:0034976">
    <property type="term" value="P:response to endoplasmic reticulum stress"/>
    <property type="evidence" value="ECO:0007669"/>
    <property type="project" value="TreeGrafter"/>
</dbReference>
<dbReference type="PROSITE" id="PS51352">
    <property type="entry name" value="THIOREDOXIN_2"/>
    <property type="match status" value="2"/>
</dbReference>
<keyword evidence="6" id="KW-0677">Repeat</keyword>
<dbReference type="FunFam" id="3.40.30.10:FF:000027">
    <property type="entry name" value="protein disulfide-isomerase A2"/>
    <property type="match status" value="1"/>
</dbReference>
<dbReference type="GO" id="GO:0006457">
    <property type="term" value="P:protein folding"/>
    <property type="evidence" value="ECO:0007669"/>
    <property type="project" value="TreeGrafter"/>
</dbReference>
<dbReference type="SUPFAM" id="SSF52833">
    <property type="entry name" value="Thioredoxin-like"/>
    <property type="match status" value="4"/>
</dbReference>
<dbReference type="Pfam" id="PF13848">
    <property type="entry name" value="Thioredoxin_6"/>
    <property type="match status" value="1"/>
</dbReference>
<evidence type="ECO:0000313" key="18">
    <source>
        <dbReference type="WBParaSite" id="TCLT_0000415801-mRNA-1"/>
    </source>
</evidence>
<feature type="domain" description="Thioredoxin" evidence="15">
    <location>
        <begin position="321"/>
        <end position="462"/>
    </location>
</feature>
<dbReference type="AlphaFoldDB" id="A0A0N5CV37"/>
<keyword evidence="7" id="KW-0256">Endoplasmic reticulum</keyword>
<evidence type="ECO:0000256" key="10">
    <source>
        <dbReference type="ARBA" id="ARBA00023284"/>
    </source>
</evidence>
<organism evidence="18">
    <name type="scientific">Thelazia callipaeda</name>
    <name type="common">Oriental eyeworm</name>
    <name type="synonym">Parasitic nematode</name>
    <dbReference type="NCBI Taxonomy" id="103827"/>
    <lineage>
        <taxon>Eukaryota</taxon>
        <taxon>Metazoa</taxon>
        <taxon>Ecdysozoa</taxon>
        <taxon>Nematoda</taxon>
        <taxon>Chromadorea</taxon>
        <taxon>Rhabditida</taxon>
        <taxon>Spirurina</taxon>
        <taxon>Spiruromorpha</taxon>
        <taxon>Thelazioidea</taxon>
        <taxon>Thelaziidae</taxon>
        <taxon>Thelazia</taxon>
    </lineage>
</organism>